<evidence type="ECO:0000313" key="4">
    <source>
        <dbReference type="Proteomes" id="UP000264353"/>
    </source>
</evidence>
<gene>
    <name evidence="3" type="ORF">BRARA_C02035</name>
</gene>
<proteinExistence type="predicted"/>
<name>A0A397ZYE4_BRACM</name>
<dbReference type="InterPro" id="IPR025558">
    <property type="entry name" value="DUF4283"/>
</dbReference>
<dbReference type="EMBL" id="CM010630">
    <property type="protein sequence ID" value="RID69978.1"/>
    <property type="molecule type" value="Genomic_DNA"/>
</dbReference>
<evidence type="ECO:0000259" key="2">
    <source>
        <dbReference type="Pfam" id="PF14111"/>
    </source>
</evidence>
<dbReference type="PANTHER" id="PTHR31286">
    <property type="entry name" value="GLYCINE-RICH CELL WALL STRUCTURAL PROTEIN 1.8-LIKE"/>
    <property type="match status" value="1"/>
</dbReference>
<protein>
    <recommendedName>
        <fullName evidence="2">DUF4283 domain-containing protein</fullName>
    </recommendedName>
</protein>
<accession>A0A397ZYE4</accession>
<organism evidence="3 4">
    <name type="scientific">Brassica campestris</name>
    <name type="common">Field mustard</name>
    <dbReference type="NCBI Taxonomy" id="3711"/>
    <lineage>
        <taxon>Eukaryota</taxon>
        <taxon>Viridiplantae</taxon>
        <taxon>Streptophyta</taxon>
        <taxon>Embryophyta</taxon>
        <taxon>Tracheophyta</taxon>
        <taxon>Spermatophyta</taxon>
        <taxon>Magnoliopsida</taxon>
        <taxon>eudicotyledons</taxon>
        <taxon>Gunneridae</taxon>
        <taxon>Pentapetalae</taxon>
        <taxon>rosids</taxon>
        <taxon>malvids</taxon>
        <taxon>Brassicales</taxon>
        <taxon>Brassicaceae</taxon>
        <taxon>Brassiceae</taxon>
        <taxon>Brassica</taxon>
    </lineage>
</organism>
<feature type="region of interest" description="Disordered" evidence="1">
    <location>
        <begin position="1"/>
        <end position="24"/>
    </location>
</feature>
<sequence length="222" mass="25927">MASRRYTTAEKGKGLPSSSTDTNRKRIRAPDFDFSDLVKENSKTLIGRLINPNEQQVEHLILELPKQWALRGKVIGADLGNDCFQFRFDRDEDLQCVLLNRPYQHNHWMVILERWEPVISSTFPSKIPFWITVRGLPLHFWHEKMVYNIAPELGQLEDYDITKTSARIRILLDALEPLTLESMVDFSTGEETRKSFRNQIYPIQKNNTDSSFHLHILKQSDI</sequence>
<dbReference type="AlphaFoldDB" id="A0A397ZYE4"/>
<reference evidence="3 4" key="1">
    <citation type="submission" date="2018-06" db="EMBL/GenBank/DDBJ databases">
        <title>WGS assembly of Brassica rapa FPsc.</title>
        <authorList>
            <person name="Bowman J."/>
            <person name="Kohchi T."/>
            <person name="Yamato K."/>
            <person name="Jenkins J."/>
            <person name="Shu S."/>
            <person name="Ishizaki K."/>
            <person name="Yamaoka S."/>
            <person name="Nishihama R."/>
            <person name="Nakamura Y."/>
            <person name="Berger F."/>
            <person name="Adam C."/>
            <person name="Aki S."/>
            <person name="Althoff F."/>
            <person name="Araki T."/>
            <person name="Arteaga-Vazquez M."/>
            <person name="Balasubrmanian S."/>
            <person name="Bauer D."/>
            <person name="Boehm C."/>
            <person name="Briginshaw L."/>
            <person name="Caballero-Perez J."/>
            <person name="Catarino B."/>
            <person name="Chen F."/>
            <person name="Chiyoda S."/>
            <person name="Chovatia M."/>
            <person name="Davies K."/>
            <person name="Delmans M."/>
            <person name="Demura T."/>
            <person name="Dierschke T."/>
            <person name="Dolan L."/>
            <person name="Dorantes-Acosta A."/>
            <person name="Eklund D."/>
            <person name="Florent S."/>
            <person name="Flores-Sandoval E."/>
            <person name="Fujiyama A."/>
            <person name="Fukuzawa H."/>
            <person name="Galik B."/>
            <person name="Grimanelli D."/>
            <person name="Grimwood J."/>
            <person name="Grossniklaus U."/>
            <person name="Hamada T."/>
            <person name="Haseloff J."/>
            <person name="Hetherington A."/>
            <person name="Higo A."/>
            <person name="Hirakawa Y."/>
            <person name="Hundley H."/>
            <person name="Ikeda Y."/>
            <person name="Inoue K."/>
            <person name="Inoue S."/>
            <person name="Ishida S."/>
            <person name="Jia Q."/>
            <person name="Kakita M."/>
            <person name="Kanazawa T."/>
            <person name="Kawai Y."/>
            <person name="Kawashima T."/>
            <person name="Kennedy M."/>
            <person name="Kinose K."/>
            <person name="Kinoshita T."/>
            <person name="Kohara Y."/>
            <person name="Koide E."/>
            <person name="Komatsu K."/>
            <person name="Kopischke S."/>
            <person name="Kubo M."/>
            <person name="Kyozuka J."/>
            <person name="Lagercrantz U."/>
            <person name="Lin S."/>
            <person name="Lindquist E."/>
            <person name="Lipzen A."/>
            <person name="Lu C."/>
            <person name="Luna E."/>
            <person name="Martienssen R."/>
            <person name="Minamino N."/>
            <person name="Mizutani M."/>
            <person name="Mizutani M."/>
            <person name="Mochizuki N."/>
            <person name="Monte I."/>
            <person name="Mosher R."/>
            <person name="Nagasaki H."/>
            <person name="Nakagami H."/>
            <person name="Naramoto S."/>
            <person name="Nishitani K."/>
            <person name="Ohtani M."/>
            <person name="Okamoto T."/>
            <person name="Okumura M."/>
            <person name="Phillips J."/>
            <person name="Pollak B."/>
            <person name="Reinders A."/>
            <person name="Roevekamp M."/>
            <person name="Sano R."/>
            <person name="Sawa S."/>
            <person name="Schmid M."/>
            <person name="Shirakawa M."/>
            <person name="Solano R."/>
            <person name="Spunde A."/>
            <person name="Suetsugu N."/>
            <person name="Sugano S."/>
            <person name="Sugiyama A."/>
            <person name="Sun R."/>
            <person name="Suzuki Y."/>
            <person name="Takenaka M."/>
            <person name="Takezawa D."/>
            <person name="Tomogane H."/>
            <person name="Tsuzuki M."/>
            <person name="Ueda T."/>
            <person name="Umeda M."/>
            <person name="Ward J."/>
            <person name="Watanabe Y."/>
            <person name="Yazaki K."/>
            <person name="Yokoyama R."/>
            <person name="Yoshitake Y."/>
            <person name="Yotsui I."/>
            <person name="Zachgo S."/>
            <person name="Schmutz J."/>
        </authorList>
    </citation>
    <scope>NUCLEOTIDE SEQUENCE [LARGE SCALE GENOMIC DNA]</scope>
    <source>
        <strain evidence="4">cv. B-3</strain>
    </source>
</reference>
<dbReference type="PANTHER" id="PTHR31286:SF163">
    <property type="entry name" value="ZINC KNUCKLE CX2CX4HX4C DOMAIN-CONTAINING PROTEIN"/>
    <property type="match status" value="1"/>
</dbReference>
<evidence type="ECO:0000313" key="3">
    <source>
        <dbReference type="EMBL" id="RID69978.1"/>
    </source>
</evidence>
<dbReference type="Pfam" id="PF14111">
    <property type="entry name" value="DUF4283"/>
    <property type="match status" value="1"/>
</dbReference>
<feature type="domain" description="DUF4283" evidence="2">
    <location>
        <begin position="40"/>
        <end position="120"/>
    </location>
</feature>
<dbReference type="Proteomes" id="UP000264353">
    <property type="component" value="Chromosome A3"/>
</dbReference>
<evidence type="ECO:0000256" key="1">
    <source>
        <dbReference type="SAM" id="MobiDB-lite"/>
    </source>
</evidence>
<dbReference type="InterPro" id="IPR040256">
    <property type="entry name" value="At4g02000-like"/>
</dbReference>